<reference evidence="1 2" key="1">
    <citation type="submission" date="2019-05" db="EMBL/GenBank/DDBJ databases">
        <title>Another draft genome of Portunus trituberculatus and its Hox gene families provides insights of decapod evolution.</title>
        <authorList>
            <person name="Jeong J.-H."/>
            <person name="Song I."/>
            <person name="Kim S."/>
            <person name="Choi T."/>
            <person name="Kim D."/>
            <person name="Ryu S."/>
            <person name="Kim W."/>
        </authorList>
    </citation>
    <scope>NUCLEOTIDE SEQUENCE [LARGE SCALE GENOMIC DNA]</scope>
    <source>
        <tissue evidence="1">Muscle</tissue>
    </source>
</reference>
<protein>
    <submittedName>
        <fullName evidence="1">Uncharacterized protein</fullName>
    </submittedName>
</protein>
<organism evidence="1 2">
    <name type="scientific">Portunus trituberculatus</name>
    <name type="common">Swimming crab</name>
    <name type="synonym">Neptunus trituberculatus</name>
    <dbReference type="NCBI Taxonomy" id="210409"/>
    <lineage>
        <taxon>Eukaryota</taxon>
        <taxon>Metazoa</taxon>
        <taxon>Ecdysozoa</taxon>
        <taxon>Arthropoda</taxon>
        <taxon>Crustacea</taxon>
        <taxon>Multicrustacea</taxon>
        <taxon>Malacostraca</taxon>
        <taxon>Eumalacostraca</taxon>
        <taxon>Eucarida</taxon>
        <taxon>Decapoda</taxon>
        <taxon>Pleocyemata</taxon>
        <taxon>Brachyura</taxon>
        <taxon>Eubrachyura</taxon>
        <taxon>Portunoidea</taxon>
        <taxon>Portunidae</taxon>
        <taxon>Portuninae</taxon>
        <taxon>Portunus</taxon>
    </lineage>
</organism>
<evidence type="ECO:0000313" key="1">
    <source>
        <dbReference type="EMBL" id="MPC25104.1"/>
    </source>
</evidence>
<proteinExistence type="predicted"/>
<sequence length="128" mass="13838">MGVAVVGVAVVPHMVLLQHHVEAAAVLTDHLGPHRGRRSVQDHLWVGIEELSDGSFSSVAMSQAGGIYKDTAQAEERQPACVRVGDTTYMACVYNACRSKHVHTSTHAHAEGHNSKQLALLELLDDHI</sequence>
<dbReference type="AlphaFoldDB" id="A0A5B7DW67"/>
<comment type="caution">
    <text evidence="1">The sequence shown here is derived from an EMBL/GenBank/DDBJ whole genome shotgun (WGS) entry which is preliminary data.</text>
</comment>
<gene>
    <name evidence="1" type="ORF">E2C01_018206</name>
</gene>
<dbReference type="Proteomes" id="UP000324222">
    <property type="component" value="Unassembled WGS sequence"/>
</dbReference>
<accession>A0A5B7DW67</accession>
<keyword evidence="2" id="KW-1185">Reference proteome</keyword>
<dbReference type="EMBL" id="VSRR010001417">
    <property type="protein sequence ID" value="MPC25104.1"/>
    <property type="molecule type" value="Genomic_DNA"/>
</dbReference>
<name>A0A5B7DW67_PORTR</name>
<evidence type="ECO:0000313" key="2">
    <source>
        <dbReference type="Proteomes" id="UP000324222"/>
    </source>
</evidence>